<dbReference type="InterPro" id="IPR001962">
    <property type="entry name" value="Asn_synthase"/>
</dbReference>
<dbReference type="SUPFAM" id="SSF52402">
    <property type="entry name" value="Adenine nucleotide alpha hydrolases-like"/>
    <property type="match status" value="1"/>
</dbReference>
<dbReference type="Proteomes" id="UP000182841">
    <property type="component" value="Unassembled WGS sequence"/>
</dbReference>
<evidence type="ECO:0000313" key="6">
    <source>
        <dbReference type="EMBL" id="SER81239.1"/>
    </source>
</evidence>
<evidence type="ECO:0000256" key="4">
    <source>
        <dbReference type="ARBA" id="ARBA00048741"/>
    </source>
</evidence>
<keyword evidence="3" id="KW-0061">Asparagine biosynthesis</keyword>
<dbReference type="Pfam" id="PF00733">
    <property type="entry name" value="Asn_synthase"/>
    <property type="match status" value="1"/>
</dbReference>
<evidence type="ECO:0000256" key="2">
    <source>
        <dbReference type="ARBA" id="ARBA00012737"/>
    </source>
</evidence>
<organism evidence="6 7">
    <name type="scientific">Streptomyces qinglanensis</name>
    <dbReference type="NCBI Taxonomy" id="943816"/>
    <lineage>
        <taxon>Bacteria</taxon>
        <taxon>Bacillati</taxon>
        <taxon>Actinomycetota</taxon>
        <taxon>Actinomycetes</taxon>
        <taxon>Kitasatosporales</taxon>
        <taxon>Streptomycetaceae</taxon>
        <taxon>Streptomyces</taxon>
    </lineage>
</organism>
<evidence type="ECO:0000259" key="5">
    <source>
        <dbReference type="Pfam" id="PF00733"/>
    </source>
</evidence>
<dbReference type="PANTHER" id="PTHR43284">
    <property type="entry name" value="ASPARAGINE SYNTHETASE (GLUTAMINE-HYDROLYZING)"/>
    <property type="match status" value="1"/>
</dbReference>
<dbReference type="InterPro" id="IPR014729">
    <property type="entry name" value="Rossmann-like_a/b/a_fold"/>
</dbReference>
<accession>A0A1H9SAN9</accession>
<reference evidence="7" key="1">
    <citation type="submission" date="2016-10" db="EMBL/GenBank/DDBJ databases">
        <authorList>
            <person name="Varghese N."/>
            <person name="Submissions S."/>
        </authorList>
    </citation>
    <scope>NUCLEOTIDE SEQUENCE [LARGE SCALE GENOMIC DNA]</scope>
    <source>
        <strain evidence="7">CGMCC 4.6825</strain>
    </source>
</reference>
<dbReference type="GO" id="GO:0006529">
    <property type="term" value="P:asparagine biosynthetic process"/>
    <property type="evidence" value="ECO:0007669"/>
    <property type="project" value="UniProtKB-KW"/>
</dbReference>
<dbReference type="GO" id="GO:0004066">
    <property type="term" value="F:asparagine synthase (glutamine-hydrolyzing) activity"/>
    <property type="evidence" value="ECO:0007669"/>
    <property type="project" value="UniProtKB-EC"/>
</dbReference>
<dbReference type="InterPro" id="IPR051786">
    <property type="entry name" value="ASN_synthetase/amidase"/>
</dbReference>
<proteinExistence type="predicted"/>
<comment type="catalytic activity">
    <reaction evidence="4">
        <text>L-aspartate + L-glutamine + ATP + H2O = L-asparagine + L-glutamate + AMP + diphosphate + H(+)</text>
        <dbReference type="Rhea" id="RHEA:12228"/>
        <dbReference type="ChEBI" id="CHEBI:15377"/>
        <dbReference type="ChEBI" id="CHEBI:15378"/>
        <dbReference type="ChEBI" id="CHEBI:29985"/>
        <dbReference type="ChEBI" id="CHEBI:29991"/>
        <dbReference type="ChEBI" id="CHEBI:30616"/>
        <dbReference type="ChEBI" id="CHEBI:33019"/>
        <dbReference type="ChEBI" id="CHEBI:58048"/>
        <dbReference type="ChEBI" id="CHEBI:58359"/>
        <dbReference type="ChEBI" id="CHEBI:456215"/>
        <dbReference type="EC" id="6.3.5.4"/>
    </reaction>
</comment>
<dbReference type="Gene3D" id="3.40.50.620">
    <property type="entry name" value="HUPs"/>
    <property type="match status" value="2"/>
</dbReference>
<evidence type="ECO:0000256" key="3">
    <source>
        <dbReference type="ARBA" id="ARBA00022888"/>
    </source>
</evidence>
<dbReference type="EMBL" id="FOGO01000004">
    <property type="protein sequence ID" value="SER81239.1"/>
    <property type="molecule type" value="Genomic_DNA"/>
</dbReference>
<protein>
    <recommendedName>
        <fullName evidence="2">asparagine synthase (glutamine-hydrolyzing)</fullName>
        <ecNumber evidence="2">6.3.5.4</ecNumber>
    </recommendedName>
</protein>
<dbReference type="PANTHER" id="PTHR43284:SF1">
    <property type="entry name" value="ASPARAGINE SYNTHETASE"/>
    <property type="match status" value="1"/>
</dbReference>
<dbReference type="OrthoDB" id="7053173at2"/>
<comment type="pathway">
    <text evidence="1">Amino-acid biosynthesis; L-asparagine biosynthesis; L-asparagine from L-aspartate (L-Gln route): step 1/1.</text>
</comment>
<dbReference type="EC" id="6.3.5.4" evidence="2"/>
<keyword evidence="3" id="KW-0028">Amino-acid biosynthesis</keyword>
<evidence type="ECO:0000256" key="1">
    <source>
        <dbReference type="ARBA" id="ARBA00005187"/>
    </source>
</evidence>
<evidence type="ECO:0000313" key="7">
    <source>
        <dbReference type="Proteomes" id="UP000182841"/>
    </source>
</evidence>
<dbReference type="AlphaFoldDB" id="A0A1H9SAN9"/>
<keyword evidence="7" id="KW-1185">Reference proteome</keyword>
<name>A0A1H9SAN9_9ACTN</name>
<sequence length="625" mass="67793">MGHHLALSTLPAWFVVLPDTDAAVPVARRAADYATRIVRHESGRPWLLGRWEESGSPALARAGNTRIAVFGEHEVTAAEAERAAAHARRSEAHLDRLVATWRGSFHVIASSPRGVRVQGSVVGLRRVFHASPAASGRTAVCLAADRADIVAELSGAELDERQVALQLLTSGVPHPLGGAPLWRGVHTVPGGHRLLIREDGPSTYRWWRAPQPTVGLDTGARILGEELVDAVKLRARGRSLVSADLGGLDSTAICSAAAGTGTPVAAYTAGVHDEAGDDVYWAERTVGSLHGVEHHVIRAGGTPMTFAGIATQADILDTPTIIAVDRARRMDIIERAAKRGSALHLTGLGGDELLAGSPARLHELLPRAPLHALRTVRGFAAKYHWSHVRVAAQLLDRGSYRSWLARTARDLTTPPAGPDEPLLDWAGRPRMPTWATPDAVLAARSLLLEGLGTVQPRGPGHGEHRELVAMDGISQWCRHIGQMAAPHSLTVSAPYYDHRVIEAALSVRIQERITPWRYKPLIVEAARGIVPESSRTRDTKANATYEEEAGLRRHRSELLQLCEDSRLARLGLVDEATLRRWCERALAAETESYQLHPTVACEVWLRARETPAMPPTRTVDPGRVT</sequence>
<gene>
    <name evidence="6" type="ORF">SAMN05421870_104349</name>
</gene>
<feature type="domain" description="Asparagine synthetase" evidence="5">
    <location>
        <begin position="225"/>
        <end position="606"/>
    </location>
</feature>